<evidence type="ECO:0000256" key="3">
    <source>
        <dbReference type="ARBA" id="ARBA00022741"/>
    </source>
</evidence>
<evidence type="ECO:0000259" key="8">
    <source>
        <dbReference type="Pfam" id="PF17042"/>
    </source>
</evidence>
<keyword evidence="3" id="KW-0547">Nucleotide-binding</keyword>
<comment type="caution">
    <text evidence="9">The sequence shown here is derived from an EMBL/GenBank/DDBJ whole genome shotgun (WGS) entry which is preliminary data.</text>
</comment>
<reference evidence="9 10" key="1">
    <citation type="submission" date="2019-11" db="EMBL/GenBank/DDBJ databases">
        <authorList>
            <person name="Criscuolo A."/>
        </authorList>
    </citation>
    <scope>NUCLEOTIDE SEQUENCE [LARGE SCALE GENOMIC DNA]</scope>
    <source>
        <strain evidence="9">CIP111667</strain>
    </source>
</reference>
<feature type="domain" description="Four-carbon acid sugar kinase N-terminal" evidence="7">
    <location>
        <begin position="6"/>
        <end position="212"/>
    </location>
</feature>
<dbReference type="InterPro" id="IPR010737">
    <property type="entry name" value="4-carb_acid_sugar_kinase_N"/>
</dbReference>
<evidence type="ECO:0008006" key="11">
    <source>
        <dbReference type="Google" id="ProtNLM"/>
    </source>
</evidence>
<dbReference type="Gene3D" id="3.40.50.10840">
    <property type="entry name" value="Putative sugar-binding, N-terminal domain"/>
    <property type="match status" value="1"/>
</dbReference>
<evidence type="ECO:0000256" key="5">
    <source>
        <dbReference type="ARBA" id="ARBA00022840"/>
    </source>
</evidence>
<feature type="domain" description="Four-carbon acid sugar kinase nucleotide binding" evidence="8">
    <location>
        <begin position="244"/>
        <end position="388"/>
    </location>
</feature>
<sequence length="403" mass="41935">MRPAHVWADDLTGAAEFARLWQSGTGRDVHVRLGRPDPTTPAASADEDTVWDLDLRHHDDAEALRVVTTALAATDSAATVFLKLDSRLRGPVRAYVSAVLQAGRPVLLCPANPAMGRLTVAGRHGDAGTYTSAQTDTDNFSPVSLTELGSGLAHRHLGRTDYDLIPPLLSRGDPILLTVDISTAADLDRLAAAGARHPHATFAGSAPFLGALARTVRDPAPEASEAPVRSALVATGPAPVRALLAVLGTSEHISRVQVDALAARDKLTQIVLPAEGTDPDAMAVAVRRARAGLARGEHVILTFPVTGAATQRERAGMDALVSACAGALTGAPPDVALLLSGGHTARLVLERLDLRDLRSAPSAVTPVARLYAPDGRTIWTKPGSYGGAGILLDLLQPTAASLA</sequence>
<dbReference type="InterPro" id="IPR042213">
    <property type="entry name" value="NBD_C_sf"/>
</dbReference>
<evidence type="ECO:0000256" key="2">
    <source>
        <dbReference type="ARBA" id="ARBA00022679"/>
    </source>
</evidence>
<accession>A0A7M4DHX0</accession>
<dbReference type="EMBL" id="CACRYJ010000024">
    <property type="protein sequence ID" value="VZO36517.1"/>
    <property type="molecule type" value="Genomic_DNA"/>
</dbReference>
<dbReference type="Pfam" id="PF17042">
    <property type="entry name" value="NBD_C"/>
    <property type="match status" value="1"/>
</dbReference>
<dbReference type="Gene3D" id="3.40.980.20">
    <property type="entry name" value="Four-carbon acid sugar kinase, nucleotide binding domain"/>
    <property type="match status" value="1"/>
</dbReference>
<evidence type="ECO:0000256" key="1">
    <source>
        <dbReference type="ARBA" id="ARBA00005715"/>
    </source>
</evidence>
<evidence type="ECO:0000256" key="6">
    <source>
        <dbReference type="ARBA" id="ARBA00023277"/>
    </source>
</evidence>
<protein>
    <recommendedName>
        <fullName evidence="11">Four-carbon acid sugar kinase family protein</fullName>
    </recommendedName>
</protein>
<keyword evidence="6" id="KW-0119">Carbohydrate metabolism</keyword>
<proteinExistence type="inferred from homology"/>
<keyword evidence="5" id="KW-0067">ATP-binding</keyword>
<dbReference type="GO" id="GO:0016301">
    <property type="term" value="F:kinase activity"/>
    <property type="evidence" value="ECO:0007669"/>
    <property type="project" value="UniProtKB-KW"/>
</dbReference>
<dbReference type="SUPFAM" id="SSF142764">
    <property type="entry name" value="YgbK-like"/>
    <property type="match status" value="1"/>
</dbReference>
<dbReference type="Proteomes" id="UP000419743">
    <property type="component" value="Unassembled WGS sequence"/>
</dbReference>
<dbReference type="InterPro" id="IPR037051">
    <property type="entry name" value="4-carb_acid_sugar_kinase_N_sf"/>
</dbReference>
<keyword evidence="10" id="KW-1185">Reference proteome</keyword>
<dbReference type="InterPro" id="IPR031475">
    <property type="entry name" value="NBD_C"/>
</dbReference>
<gene>
    <name evidence="9" type="ORF">HALOF300_01721</name>
</gene>
<keyword evidence="4" id="KW-0418">Kinase</keyword>
<keyword evidence="2" id="KW-0808">Transferase</keyword>
<evidence type="ECO:0000256" key="4">
    <source>
        <dbReference type="ARBA" id="ARBA00022777"/>
    </source>
</evidence>
<evidence type="ECO:0000313" key="9">
    <source>
        <dbReference type="EMBL" id="VZO36517.1"/>
    </source>
</evidence>
<dbReference type="GO" id="GO:0005524">
    <property type="term" value="F:ATP binding"/>
    <property type="evidence" value="ECO:0007669"/>
    <property type="project" value="UniProtKB-KW"/>
</dbReference>
<name>A0A7M4DHX0_9MICO</name>
<dbReference type="Pfam" id="PF07005">
    <property type="entry name" value="SBD_N"/>
    <property type="match status" value="1"/>
</dbReference>
<evidence type="ECO:0000313" key="10">
    <source>
        <dbReference type="Proteomes" id="UP000419743"/>
    </source>
</evidence>
<dbReference type="RefSeq" id="WP_197522403.1">
    <property type="nucleotide sequence ID" value="NZ_CACRYJ010000024.1"/>
</dbReference>
<dbReference type="AlphaFoldDB" id="A0A7M4DHX0"/>
<evidence type="ECO:0000259" key="7">
    <source>
        <dbReference type="Pfam" id="PF07005"/>
    </source>
</evidence>
<organism evidence="9 10">
    <name type="scientific">Occultella aeris</name>
    <dbReference type="NCBI Taxonomy" id="2761496"/>
    <lineage>
        <taxon>Bacteria</taxon>
        <taxon>Bacillati</taxon>
        <taxon>Actinomycetota</taxon>
        <taxon>Actinomycetes</taxon>
        <taxon>Micrococcales</taxon>
        <taxon>Ruaniaceae</taxon>
        <taxon>Occultella</taxon>
    </lineage>
</organism>
<comment type="similarity">
    <text evidence="1">Belongs to the four-carbon acid sugar kinase family.</text>
</comment>